<organism evidence="1">
    <name type="scientific">uncultured Cytophagales bacterium</name>
    <dbReference type="NCBI Taxonomy" id="158755"/>
    <lineage>
        <taxon>Bacteria</taxon>
        <taxon>Pseudomonadati</taxon>
        <taxon>Bacteroidota</taxon>
        <taxon>Sphingobacteriia</taxon>
        <taxon>Sphingobacteriales</taxon>
        <taxon>environmental samples</taxon>
    </lineage>
</organism>
<name>A0A6J4LE93_9SPHI</name>
<dbReference type="AlphaFoldDB" id="A0A6J4LE93"/>
<proteinExistence type="predicted"/>
<dbReference type="EMBL" id="CADCTQ010000616">
    <property type="protein sequence ID" value="CAA9329788.1"/>
    <property type="molecule type" value="Genomic_DNA"/>
</dbReference>
<sequence length="41" mass="4712">MHKLCSFTKLFRKTQKISARTARMHSQAFSTKTRLAPAALF</sequence>
<accession>A0A6J4LE93</accession>
<gene>
    <name evidence="1" type="ORF">AVDCRST_MAG56-7359</name>
</gene>
<reference evidence="1" key="1">
    <citation type="submission" date="2020-02" db="EMBL/GenBank/DDBJ databases">
        <authorList>
            <person name="Meier V. D."/>
        </authorList>
    </citation>
    <scope>NUCLEOTIDE SEQUENCE</scope>
    <source>
        <strain evidence="1">AVDCRST_MAG56</strain>
    </source>
</reference>
<evidence type="ECO:0000313" key="1">
    <source>
        <dbReference type="EMBL" id="CAA9329788.1"/>
    </source>
</evidence>
<protein>
    <submittedName>
        <fullName evidence="1">Uncharacterized protein</fullName>
    </submittedName>
</protein>